<name>A0A1G7MXN7_9BACL</name>
<dbReference type="Proteomes" id="UP000198972">
    <property type="component" value="Unassembled WGS sequence"/>
</dbReference>
<feature type="region of interest" description="Disordered" evidence="1">
    <location>
        <begin position="134"/>
        <end position="161"/>
    </location>
</feature>
<accession>A0A1G7MXN7</accession>
<dbReference type="OrthoDB" id="165483at2"/>
<dbReference type="Pfam" id="PF03745">
    <property type="entry name" value="DUF309"/>
    <property type="match status" value="1"/>
</dbReference>
<dbReference type="InterPro" id="IPR023203">
    <property type="entry name" value="TTHA0068_sf"/>
</dbReference>
<protein>
    <recommendedName>
        <fullName evidence="4">DUF309 domain-containing protein</fullName>
    </recommendedName>
</protein>
<dbReference type="AlphaFoldDB" id="A0A1G7MXN7"/>
<dbReference type="InterPro" id="IPR005500">
    <property type="entry name" value="DUF309"/>
</dbReference>
<evidence type="ECO:0008006" key="4">
    <source>
        <dbReference type="Google" id="ProtNLM"/>
    </source>
</evidence>
<evidence type="ECO:0000313" key="2">
    <source>
        <dbReference type="EMBL" id="SDF65820.1"/>
    </source>
</evidence>
<dbReference type="SUPFAM" id="SSF140663">
    <property type="entry name" value="TTHA0068-like"/>
    <property type="match status" value="1"/>
</dbReference>
<sequence>MSYEPLYVAFLVYFNRDQDYFECHEVLEELWLKLDKEPLYKGLLQVAVGLYHFRNGNVTGGTKMFRSAYQRLAPYPPDSLGIDLGKLRSEAASYADALGDYSIHPFKYYDLSIIVYDPKLLAQIEVASATIQPNVPQRRGPQRGAKHEAALQMKNQRSDMK</sequence>
<dbReference type="RefSeq" id="WP_091231096.1">
    <property type="nucleotide sequence ID" value="NZ_FNBG01000014.1"/>
</dbReference>
<reference evidence="2 3" key="1">
    <citation type="submission" date="2016-10" db="EMBL/GenBank/DDBJ databases">
        <authorList>
            <person name="de Groot N.N."/>
        </authorList>
    </citation>
    <scope>NUCLEOTIDE SEQUENCE [LARGE SCALE GENOMIC DNA]</scope>
    <source>
        <strain evidence="2 3">DSM 28129</strain>
    </source>
</reference>
<dbReference type="EMBL" id="FNBG01000014">
    <property type="protein sequence ID" value="SDF65820.1"/>
    <property type="molecule type" value="Genomic_DNA"/>
</dbReference>
<dbReference type="PANTHER" id="PTHR34796:SF1">
    <property type="entry name" value="EXPRESSED PROTEIN"/>
    <property type="match status" value="1"/>
</dbReference>
<organism evidence="2 3">
    <name type="scientific">Fontibacillus panacisegetis</name>
    <dbReference type="NCBI Taxonomy" id="670482"/>
    <lineage>
        <taxon>Bacteria</taxon>
        <taxon>Bacillati</taxon>
        <taxon>Bacillota</taxon>
        <taxon>Bacilli</taxon>
        <taxon>Bacillales</taxon>
        <taxon>Paenibacillaceae</taxon>
        <taxon>Fontibacillus</taxon>
    </lineage>
</organism>
<proteinExistence type="predicted"/>
<gene>
    <name evidence="2" type="ORF">SAMN04488542_114107</name>
</gene>
<evidence type="ECO:0000256" key="1">
    <source>
        <dbReference type="SAM" id="MobiDB-lite"/>
    </source>
</evidence>
<dbReference type="Gene3D" id="1.10.3450.10">
    <property type="entry name" value="TTHA0068-like"/>
    <property type="match status" value="1"/>
</dbReference>
<evidence type="ECO:0000313" key="3">
    <source>
        <dbReference type="Proteomes" id="UP000198972"/>
    </source>
</evidence>
<keyword evidence="3" id="KW-1185">Reference proteome</keyword>
<dbReference type="STRING" id="670482.SAMN04488542_114107"/>
<dbReference type="PANTHER" id="PTHR34796">
    <property type="entry name" value="EXPRESSED PROTEIN"/>
    <property type="match status" value="1"/>
</dbReference>